<proteinExistence type="predicted"/>
<dbReference type="EMBL" id="JAACXV010012719">
    <property type="protein sequence ID" value="KAF7274496.1"/>
    <property type="molecule type" value="Genomic_DNA"/>
</dbReference>
<accession>A0A834M775</accession>
<comment type="caution">
    <text evidence="1">The sequence shown here is derived from an EMBL/GenBank/DDBJ whole genome shotgun (WGS) entry which is preliminary data.</text>
</comment>
<sequence length="137" mass="15046">MTDEFDKGFPHCLANDRMGGNDISNGGEWEQDTDSHNFQGLEHHIFSTETGQAFVPDGGQGYSSKNSCRKNMSKLNHTSTVNKVSHANGTKNLTQLAAFSFAGINTKFRVPKLRAGCSVIRLQTYQMPPPPPDAETE</sequence>
<dbReference type="Proteomes" id="UP000625711">
    <property type="component" value="Unassembled WGS sequence"/>
</dbReference>
<name>A0A834M775_RHYFE</name>
<dbReference type="AlphaFoldDB" id="A0A834M775"/>
<keyword evidence="2" id="KW-1185">Reference proteome</keyword>
<protein>
    <submittedName>
        <fullName evidence="1">Uncharacterized protein</fullName>
    </submittedName>
</protein>
<evidence type="ECO:0000313" key="2">
    <source>
        <dbReference type="Proteomes" id="UP000625711"/>
    </source>
</evidence>
<evidence type="ECO:0000313" key="1">
    <source>
        <dbReference type="EMBL" id="KAF7274496.1"/>
    </source>
</evidence>
<reference evidence="1" key="1">
    <citation type="submission" date="2020-08" db="EMBL/GenBank/DDBJ databases">
        <title>Genome sequencing and assembly of the red palm weevil Rhynchophorus ferrugineus.</title>
        <authorList>
            <person name="Dias G.B."/>
            <person name="Bergman C.M."/>
            <person name="Manee M."/>
        </authorList>
    </citation>
    <scope>NUCLEOTIDE SEQUENCE</scope>
    <source>
        <strain evidence="1">AA-2017</strain>
        <tissue evidence="1">Whole larva</tissue>
    </source>
</reference>
<gene>
    <name evidence="1" type="ORF">GWI33_012853</name>
</gene>
<organism evidence="1 2">
    <name type="scientific">Rhynchophorus ferrugineus</name>
    <name type="common">Red palm weevil</name>
    <name type="synonym">Curculio ferrugineus</name>
    <dbReference type="NCBI Taxonomy" id="354439"/>
    <lineage>
        <taxon>Eukaryota</taxon>
        <taxon>Metazoa</taxon>
        <taxon>Ecdysozoa</taxon>
        <taxon>Arthropoda</taxon>
        <taxon>Hexapoda</taxon>
        <taxon>Insecta</taxon>
        <taxon>Pterygota</taxon>
        <taxon>Neoptera</taxon>
        <taxon>Endopterygota</taxon>
        <taxon>Coleoptera</taxon>
        <taxon>Polyphaga</taxon>
        <taxon>Cucujiformia</taxon>
        <taxon>Curculionidae</taxon>
        <taxon>Dryophthorinae</taxon>
        <taxon>Rhynchophorus</taxon>
    </lineage>
</organism>